<gene>
    <name evidence="1" type="ORF">FD06_GL000281</name>
</gene>
<protein>
    <recommendedName>
        <fullName evidence="3">XkdN-like protein</fullName>
    </recommendedName>
</protein>
<dbReference type="EMBL" id="AYYQ01000006">
    <property type="protein sequence ID" value="KRM69222.1"/>
    <property type="molecule type" value="Genomic_DNA"/>
</dbReference>
<evidence type="ECO:0008006" key="3">
    <source>
        <dbReference type="Google" id="ProtNLM"/>
    </source>
</evidence>
<dbReference type="RefSeq" id="WP_054657773.1">
    <property type="nucleotide sequence ID" value="NZ_AYYQ01000006.1"/>
</dbReference>
<evidence type="ECO:0000313" key="1">
    <source>
        <dbReference type="EMBL" id="KRM69222.1"/>
    </source>
</evidence>
<dbReference type="InterPro" id="IPR014986">
    <property type="entry name" value="XkdN-like"/>
</dbReference>
<dbReference type="STRING" id="1423781.FD06_GL000281"/>
<dbReference type="Gene3D" id="3.30.2220.30">
    <property type="match status" value="1"/>
</dbReference>
<dbReference type="AlphaFoldDB" id="A0A0R2B094"/>
<name>A0A0R2B094_9LACO</name>
<dbReference type="OrthoDB" id="1807498at2"/>
<accession>A0A0R2B094</accession>
<dbReference type="InterPro" id="IPR038559">
    <property type="entry name" value="XkdN-like_sf"/>
</dbReference>
<keyword evidence="2" id="KW-1185">Reference proteome</keyword>
<reference evidence="1 2" key="1">
    <citation type="journal article" date="2015" name="Genome Announc.">
        <title>Expanding the biotechnology potential of lactobacilli through comparative genomics of 213 strains and associated genera.</title>
        <authorList>
            <person name="Sun Z."/>
            <person name="Harris H.M."/>
            <person name="McCann A."/>
            <person name="Guo C."/>
            <person name="Argimon S."/>
            <person name="Zhang W."/>
            <person name="Yang X."/>
            <person name="Jeffery I.B."/>
            <person name="Cooney J.C."/>
            <person name="Kagawa T.F."/>
            <person name="Liu W."/>
            <person name="Song Y."/>
            <person name="Salvetti E."/>
            <person name="Wrobel A."/>
            <person name="Rasinkangas P."/>
            <person name="Parkhill J."/>
            <person name="Rea M.C."/>
            <person name="O'Sullivan O."/>
            <person name="Ritari J."/>
            <person name="Douillard F.P."/>
            <person name="Paul Ross R."/>
            <person name="Yang R."/>
            <person name="Briner A.E."/>
            <person name="Felis G.E."/>
            <person name="de Vos W.M."/>
            <person name="Barrangou R."/>
            <person name="Klaenhammer T.R."/>
            <person name="Caufield P.W."/>
            <person name="Cui Y."/>
            <person name="Zhang H."/>
            <person name="O'Toole P.W."/>
        </authorList>
    </citation>
    <scope>NUCLEOTIDE SEQUENCE [LARGE SCALE GENOMIC DNA]</scope>
    <source>
        <strain evidence="1 2">DSM 23829</strain>
    </source>
</reference>
<evidence type="ECO:0000313" key="2">
    <source>
        <dbReference type="Proteomes" id="UP000052012"/>
    </source>
</evidence>
<dbReference type="Pfam" id="PF08890">
    <property type="entry name" value="Phage_TAC_5"/>
    <property type="match status" value="1"/>
</dbReference>
<dbReference type="Proteomes" id="UP000052012">
    <property type="component" value="Unassembled WGS sequence"/>
</dbReference>
<proteinExistence type="predicted"/>
<sequence length="156" mass="17333">MAEEQLNTNDEQQEELSTEPVSLDLFLKDNVDTQLDKKAIKIKGIKAPFVIQTISSKRFKEIQNDATTTSFNRKTGMKSQSVNQSKLTDLMMIEGIIQPDLNNAQLQESWGRVADPIGLLQDMVVRSGDYANLGTEITNLSGISTNDASEVDQVKK</sequence>
<organism evidence="1 2">
    <name type="scientific">Apilactobacillus ozensis DSM 23829 = JCM 17196</name>
    <dbReference type="NCBI Taxonomy" id="1423781"/>
    <lineage>
        <taxon>Bacteria</taxon>
        <taxon>Bacillati</taxon>
        <taxon>Bacillota</taxon>
        <taxon>Bacilli</taxon>
        <taxon>Lactobacillales</taxon>
        <taxon>Lactobacillaceae</taxon>
        <taxon>Apilactobacillus</taxon>
    </lineage>
</organism>
<dbReference type="PATRIC" id="fig|1423781.4.peg.284"/>
<comment type="caution">
    <text evidence="1">The sequence shown here is derived from an EMBL/GenBank/DDBJ whole genome shotgun (WGS) entry which is preliminary data.</text>
</comment>